<feature type="compositionally biased region" description="Basic and acidic residues" evidence="2">
    <location>
        <begin position="7"/>
        <end position="22"/>
    </location>
</feature>
<evidence type="ECO:0000256" key="2">
    <source>
        <dbReference type="SAM" id="MobiDB-lite"/>
    </source>
</evidence>
<feature type="coiled-coil region" evidence="1">
    <location>
        <begin position="79"/>
        <end position="120"/>
    </location>
</feature>
<comment type="caution">
    <text evidence="3">The sequence shown here is derived from an EMBL/GenBank/DDBJ whole genome shotgun (WGS) entry which is preliminary data.</text>
</comment>
<gene>
    <name evidence="3" type="ORF">A2678_03175</name>
</gene>
<proteinExistence type="predicted"/>
<organism evidence="3 4">
    <name type="scientific">Candidatus Kaiserbacteria bacterium RIFCSPHIGHO2_01_FULL_53_31</name>
    <dbReference type="NCBI Taxonomy" id="1798481"/>
    <lineage>
        <taxon>Bacteria</taxon>
        <taxon>Candidatus Kaiseribacteriota</taxon>
    </lineage>
</organism>
<protein>
    <submittedName>
        <fullName evidence="3">Uncharacterized protein</fullName>
    </submittedName>
</protein>
<evidence type="ECO:0000313" key="4">
    <source>
        <dbReference type="Proteomes" id="UP000178815"/>
    </source>
</evidence>
<dbReference type="Proteomes" id="UP000178815">
    <property type="component" value="Unassembled WGS sequence"/>
</dbReference>
<name>A0A1F6CHG5_9BACT</name>
<reference evidence="3 4" key="1">
    <citation type="journal article" date="2016" name="Nat. Commun.">
        <title>Thousands of microbial genomes shed light on interconnected biogeochemical processes in an aquifer system.</title>
        <authorList>
            <person name="Anantharaman K."/>
            <person name="Brown C.T."/>
            <person name="Hug L.A."/>
            <person name="Sharon I."/>
            <person name="Castelle C.J."/>
            <person name="Probst A.J."/>
            <person name="Thomas B.C."/>
            <person name="Singh A."/>
            <person name="Wilkins M.J."/>
            <person name="Karaoz U."/>
            <person name="Brodie E.L."/>
            <person name="Williams K.H."/>
            <person name="Hubbard S.S."/>
            <person name="Banfield J.F."/>
        </authorList>
    </citation>
    <scope>NUCLEOTIDE SEQUENCE [LARGE SCALE GENOMIC DNA]</scope>
</reference>
<dbReference type="AlphaFoldDB" id="A0A1F6CHG5"/>
<sequence>MFFNKESYSREGYEKAQEEQREVSGNLAEVVEETGQFPEEKDKQKRLDAAHNSYEAAGAKLDQLLKSGAKDAIEIDKEYDLLMSKRDDAEDKFDSAKKAYLAAQQEYKAVTEELEDFRRVKLGIDEPITLGEEREVLQ</sequence>
<evidence type="ECO:0000256" key="1">
    <source>
        <dbReference type="SAM" id="Coils"/>
    </source>
</evidence>
<keyword evidence="1" id="KW-0175">Coiled coil</keyword>
<dbReference type="EMBL" id="MFKU01000014">
    <property type="protein sequence ID" value="OGG48411.1"/>
    <property type="molecule type" value="Genomic_DNA"/>
</dbReference>
<evidence type="ECO:0000313" key="3">
    <source>
        <dbReference type="EMBL" id="OGG48411.1"/>
    </source>
</evidence>
<accession>A0A1F6CHG5</accession>
<feature type="region of interest" description="Disordered" evidence="2">
    <location>
        <begin position="1"/>
        <end position="24"/>
    </location>
</feature>